<comment type="caution">
    <text evidence="2">The sequence shown here is derived from an EMBL/GenBank/DDBJ whole genome shotgun (WGS) entry which is preliminary data.</text>
</comment>
<dbReference type="Proteomes" id="UP001183643">
    <property type="component" value="Unassembled WGS sequence"/>
</dbReference>
<gene>
    <name evidence="2" type="ORF">J2S41_003180</name>
</gene>
<evidence type="ECO:0000313" key="3">
    <source>
        <dbReference type="Proteomes" id="UP001183643"/>
    </source>
</evidence>
<dbReference type="GO" id="GO:0003746">
    <property type="term" value="F:translation elongation factor activity"/>
    <property type="evidence" value="ECO:0007669"/>
    <property type="project" value="UniProtKB-KW"/>
</dbReference>
<evidence type="ECO:0000256" key="1">
    <source>
        <dbReference type="SAM" id="SignalP"/>
    </source>
</evidence>
<keyword evidence="3" id="KW-1185">Reference proteome</keyword>
<reference evidence="2" key="1">
    <citation type="submission" date="2023-07" db="EMBL/GenBank/DDBJ databases">
        <title>Sequencing the genomes of 1000 actinobacteria strains.</title>
        <authorList>
            <person name="Klenk H.-P."/>
        </authorList>
    </citation>
    <scope>NUCLEOTIDE SEQUENCE</scope>
    <source>
        <strain evidence="2">DSM 44707</strain>
    </source>
</reference>
<organism evidence="2 3">
    <name type="scientific">Catenuloplanes atrovinosus</name>
    <dbReference type="NCBI Taxonomy" id="137266"/>
    <lineage>
        <taxon>Bacteria</taxon>
        <taxon>Bacillati</taxon>
        <taxon>Actinomycetota</taxon>
        <taxon>Actinomycetes</taxon>
        <taxon>Micromonosporales</taxon>
        <taxon>Micromonosporaceae</taxon>
        <taxon>Catenuloplanes</taxon>
    </lineage>
</organism>
<keyword evidence="2" id="KW-0251">Elongation factor</keyword>
<dbReference type="AlphaFoldDB" id="A0AAE4CA11"/>
<dbReference type="EMBL" id="JAVDYB010000001">
    <property type="protein sequence ID" value="MDR7276402.1"/>
    <property type="molecule type" value="Genomic_DNA"/>
</dbReference>
<keyword evidence="2" id="KW-0648">Protein biosynthesis</keyword>
<evidence type="ECO:0000313" key="2">
    <source>
        <dbReference type="EMBL" id="MDR7276402.1"/>
    </source>
</evidence>
<keyword evidence="1" id="KW-0732">Signal</keyword>
<feature type="signal peptide" evidence="1">
    <location>
        <begin position="1"/>
        <end position="28"/>
    </location>
</feature>
<dbReference type="Pfam" id="PF03995">
    <property type="entry name" value="Inhibitor_I36"/>
    <property type="match status" value="1"/>
</dbReference>
<proteinExistence type="predicted"/>
<protein>
    <submittedName>
        <fullName evidence="2">Transcription elongation factor</fullName>
    </submittedName>
</protein>
<accession>A0AAE4CA11</accession>
<dbReference type="RefSeq" id="WP_310368497.1">
    <property type="nucleotide sequence ID" value="NZ_JAVDYB010000001.1"/>
</dbReference>
<name>A0AAE4CA11_9ACTN</name>
<sequence length="164" mass="16981">MNRILQRALGALALAGALVLSTTGPASAEPSSAGSAGAAVAADRAADITPASPELAARLALSCPSGNVCVWPNTGGTSNRCTWTNADADWRSGSVACSWSGTQPVRAAYNNGQSTAYDVVCLYRNANYSGGYLFLFQRGDSWTSSSGVFTRSHRWLAPTTPCLS</sequence>
<feature type="chain" id="PRO_5041953979" evidence="1">
    <location>
        <begin position="29"/>
        <end position="164"/>
    </location>
</feature>